<organism evidence="2 3">
    <name type="scientific">Perilla frutescens var. hirtella</name>
    <name type="common">Perilla citriodora</name>
    <name type="synonym">Perilla setoyensis</name>
    <dbReference type="NCBI Taxonomy" id="608512"/>
    <lineage>
        <taxon>Eukaryota</taxon>
        <taxon>Viridiplantae</taxon>
        <taxon>Streptophyta</taxon>
        <taxon>Embryophyta</taxon>
        <taxon>Tracheophyta</taxon>
        <taxon>Spermatophyta</taxon>
        <taxon>Magnoliopsida</taxon>
        <taxon>eudicotyledons</taxon>
        <taxon>Gunneridae</taxon>
        <taxon>Pentapetalae</taxon>
        <taxon>asterids</taxon>
        <taxon>lamiids</taxon>
        <taxon>Lamiales</taxon>
        <taxon>Lamiaceae</taxon>
        <taxon>Nepetoideae</taxon>
        <taxon>Elsholtzieae</taxon>
        <taxon>Perilla</taxon>
    </lineage>
</organism>
<keyword evidence="2" id="KW-0378">Hydrolase</keyword>
<sequence length="108" mass="12238">MKLRPSLGVLYCIFKENLRYIDDDQNALLNRSYKLSLNRFADLTNDEYRKAFLGTKPDPSRQFSGLKSDRYTPDVGDSLPDSIDWREKGVVVAVKDQGSCGKLSLSLC</sequence>
<reference evidence="2 3" key="1">
    <citation type="journal article" date="2021" name="Nat. Commun.">
        <title>Incipient diploidization of the medicinal plant Perilla within 10,000 years.</title>
        <authorList>
            <person name="Zhang Y."/>
            <person name="Shen Q."/>
            <person name="Leng L."/>
            <person name="Zhang D."/>
            <person name="Chen S."/>
            <person name="Shi Y."/>
            <person name="Ning Z."/>
            <person name="Chen S."/>
        </authorList>
    </citation>
    <scope>NUCLEOTIDE SEQUENCE [LARGE SCALE GENOMIC DNA]</scope>
    <source>
        <strain evidence="3">cv. PC099</strain>
    </source>
</reference>
<dbReference type="InterPro" id="IPR013201">
    <property type="entry name" value="Prot_inhib_I29"/>
</dbReference>
<dbReference type="Proteomes" id="UP001190926">
    <property type="component" value="Unassembled WGS sequence"/>
</dbReference>
<evidence type="ECO:0000259" key="1">
    <source>
        <dbReference type="Pfam" id="PF08246"/>
    </source>
</evidence>
<dbReference type="GO" id="GO:0006508">
    <property type="term" value="P:proteolysis"/>
    <property type="evidence" value="ECO:0007669"/>
    <property type="project" value="UniProtKB-KW"/>
</dbReference>
<dbReference type="AlphaFoldDB" id="A0AAD4JMZ9"/>
<dbReference type="SUPFAM" id="SSF54001">
    <property type="entry name" value="Cysteine proteinases"/>
    <property type="match status" value="1"/>
</dbReference>
<dbReference type="InterPro" id="IPR038765">
    <property type="entry name" value="Papain-like_cys_pep_sf"/>
</dbReference>
<keyword evidence="2" id="KW-0645">Protease</keyword>
<proteinExistence type="predicted"/>
<dbReference type="GO" id="GO:0008233">
    <property type="term" value="F:peptidase activity"/>
    <property type="evidence" value="ECO:0007669"/>
    <property type="project" value="UniProtKB-KW"/>
</dbReference>
<comment type="caution">
    <text evidence="2">The sequence shown here is derived from an EMBL/GenBank/DDBJ whole genome shotgun (WGS) entry which is preliminary data.</text>
</comment>
<dbReference type="Pfam" id="PF08246">
    <property type="entry name" value="Inhibitor_I29"/>
    <property type="match status" value="1"/>
</dbReference>
<evidence type="ECO:0000313" key="2">
    <source>
        <dbReference type="EMBL" id="KAH6836421.1"/>
    </source>
</evidence>
<dbReference type="Gene3D" id="3.90.70.10">
    <property type="entry name" value="Cysteine proteinases"/>
    <property type="match status" value="1"/>
</dbReference>
<gene>
    <name evidence="2" type="ORF">C2S53_016480</name>
</gene>
<name>A0AAD4JMZ9_PERFH</name>
<accession>A0AAD4JMZ9</accession>
<dbReference type="EMBL" id="SDAM02000020">
    <property type="protein sequence ID" value="KAH6836421.1"/>
    <property type="molecule type" value="Genomic_DNA"/>
</dbReference>
<protein>
    <submittedName>
        <fullName evidence="2">Granulin repeat cysteine protease family protein</fullName>
    </submittedName>
</protein>
<keyword evidence="3" id="KW-1185">Reference proteome</keyword>
<evidence type="ECO:0000313" key="3">
    <source>
        <dbReference type="Proteomes" id="UP001190926"/>
    </source>
</evidence>
<feature type="domain" description="Cathepsin propeptide inhibitor" evidence="1">
    <location>
        <begin position="13"/>
        <end position="48"/>
    </location>
</feature>